<dbReference type="EMBL" id="UOFK01000152">
    <property type="protein sequence ID" value="VAW78397.1"/>
    <property type="molecule type" value="Genomic_DNA"/>
</dbReference>
<name>A0A3B0YSE4_9ZZZZ</name>
<reference evidence="1" key="1">
    <citation type="submission" date="2018-06" db="EMBL/GenBank/DDBJ databases">
        <authorList>
            <person name="Zhirakovskaya E."/>
        </authorList>
    </citation>
    <scope>NUCLEOTIDE SEQUENCE</scope>
</reference>
<evidence type="ECO:0000313" key="1">
    <source>
        <dbReference type="EMBL" id="VAW78397.1"/>
    </source>
</evidence>
<accession>A0A3B0YSE4</accession>
<gene>
    <name evidence="1" type="ORF">MNBD_GAMMA13-954</name>
</gene>
<dbReference type="PROSITE" id="PS51257">
    <property type="entry name" value="PROKAR_LIPOPROTEIN"/>
    <property type="match status" value="1"/>
</dbReference>
<protein>
    <recommendedName>
        <fullName evidence="2">Lipoprotein</fullName>
    </recommendedName>
</protein>
<dbReference type="AlphaFoldDB" id="A0A3B0YSE4"/>
<sequence>MMNRYMNYMLAGLVLSLAIIGACRGENQSNEMDTEMREELLGLERLITDKTITEGGFEALKIGQKKSVTVSALLDMGVIVVSPNVKNVITVTNPSDLEKVRGSESITLDGPRVALRIKFAGDAVEYINAPPHTDWEEKVKPIKTKEGVFKLLGDVLRSDPKMYVRNLATDTHQIRLSEMTDDDRQLLEKYDAWGMNRDNDAGYWHFHLEFDNDVLTKINMKHSPVELP</sequence>
<proteinExistence type="predicted"/>
<evidence type="ECO:0008006" key="2">
    <source>
        <dbReference type="Google" id="ProtNLM"/>
    </source>
</evidence>
<organism evidence="1">
    <name type="scientific">hydrothermal vent metagenome</name>
    <dbReference type="NCBI Taxonomy" id="652676"/>
    <lineage>
        <taxon>unclassified sequences</taxon>
        <taxon>metagenomes</taxon>
        <taxon>ecological metagenomes</taxon>
    </lineage>
</organism>